<name>A0A9X3YPI1_9GAMM</name>
<organism evidence="4 5">
    <name type="scientific">Tahibacter soli</name>
    <dbReference type="NCBI Taxonomy" id="2983605"/>
    <lineage>
        <taxon>Bacteria</taxon>
        <taxon>Pseudomonadati</taxon>
        <taxon>Pseudomonadota</taxon>
        <taxon>Gammaproteobacteria</taxon>
        <taxon>Lysobacterales</taxon>
        <taxon>Rhodanobacteraceae</taxon>
        <taxon>Tahibacter</taxon>
    </lineage>
</organism>
<dbReference type="Proteomes" id="UP001139971">
    <property type="component" value="Unassembled WGS sequence"/>
</dbReference>
<feature type="transmembrane region" description="Helical" evidence="2">
    <location>
        <begin position="108"/>
        <end position="128"/>
    </location>
</feature>
<dbReference type="SMART" id="SM00387">
    <property type="entry name" value="HATPase_c"/>
    <property type="match status" value="1"/>
</dbReference>
<comment type="caution">
    <text evidence="4">The sequence shown here is derived from an EMBL/GenBank/DDBJ whole genome shotgun (WGS) entry which is preliminary data.</text>
</comment>
<keyword evidence="5" id="KW-1185">Reference proteome</keyword>
<dbReference type="InterPro" id="IPR036890">
    <property type="entry name" value="HATPase_C_sf"/>
</dbReference>
<feature type="transmembrane region" description="Helical" evidence="2">
    <location>
        <begin position="157"/>
        <end position="180"/>
    </location>
</feature>
<dbReference type="Pfam" id="PF02518">
    <property type="entry name" value="HATPase_c"/>
    <property type="match status" value="1"/>
</dbReference>
<keyword evidence="4" id="KW-0418">Kinase</keyword>
<dbReference type="InterPro" id="IPR050640">
    <property type="entry name" value="Bact_2-comp_sensor_kinase"/>
</dbReference>
<dbReference type="PANTHER" id="PTHR34220">
    <property type="entry name" value="SENSOR HISTIDINE KINASE YPDA"/>
    <property type="match status" value="1"/>
</dbReference>
<feature type="transmembrane region" description="Helical" evidence="2">
    <location>
        <begin position="45"/>
        <end position="64"/>
    </location>
</feature>
<protein>
    <submittedName>
        <fullName evidence="4">Histidine kinase</fullName>
    </submittedName>
</protein>
<evidence type="ECO:0000259" key="3">
    <source>
        <dbReference type="SMART" id="SM00387"/>
    </source>
</evidence>
<feature type="coiled-coil region" evidence="1">
    <location>
        <begin position="192"/>
        <end position="219"/>
    </location>
</feature>
<dbReference type="AlphaFoldDB" id="A0A9X3YPI1"/>
<dbReference type="GO" id="GO:0000155">
    <property type="term" value="F:phosphorelay sensor kinase activity"/>
    <property type="evidence" value="ECO:0007669"/>
    <property type="project" value="InterPro"/>
</dbReference>
<evidence type="ECO:0000256" key="2">
    <source>
        <dbReference type="SAM" id="Phobius"/>
    </source>
</evidence>
<reference evidence="4" key="1">
    <citation type="submission" date="2023-02" db="EMBL/GenBank/DDBJ databases">
        <title>Tahibacter soli sp. nov. isolated from soil.</title>
        <authorList>
            <person name="Baek J.H."/>
            <person name="Lee J.K."/>
            <person name="Choi D.G."/>
            <person name="Jeon C.O."/>
        </authorList>
    </citation>
    <scope>NUCLEOTIDE SEQUENCE</scope>
    <source>
        <strain evidence="4">BL</strain>
    </source>
</reference>
<keyword evidence="1" id="KW-0175">Coiled coil</keyword>
<dbReference type="SUPFAM" id="SSF55874">
    <property type="entry name" value="ATPase domain of HSP90 chaperone/DNA topoisomerase II/histidine kinase"/>
    <property type="match status" value="1"/>
</dbReference>
<feature type="domain" description="Histidine kinase/HSP90-like ATPase" evidence="3">
    <location>
        <begin position="305"/>
        <end position="404"/>
    </location>
</feature>
<dbReference type="PANTHER" id="PTHR34220:SF9">
    <property type="entry name" value="SIGNAL TRANSDUCTION HISTIDINE KINASE INTERNAL REGION DOMAIN-CONTAINING PROTEIN"/>
    <property type="match status" value="1"/>
</dbReference>
<keyword evidence="4" id="KW-0808">Transferase</keyword>
<dbReference type="RefSeq" id="WP_263542215.1">
    <property type="nucleotide sequence ID" value="NZ_JAOVZO020000018.1"/>
</dbReference>
<proteinExistence type="predicted"/>
<dbReference type="EMBL" id="JAOVZO020000018">
    <property type="protein sequence ID" value="MDC8014568.1"/>
    <property type="molecule type" value="Genomic_DNA"/>
</dbReference>
<keyword evidence="2" id="KW-0472">Membrane</keyword>
<dbReference type="InterPro" id="IPR003594">
    <property type="entry name" value="HATPase_dom"/>
</dbReference>
<dbReference type="Gene3D" id="3.30.565.10">
    <property type="entry name" value="Histidine kinase-like ATPase, C-terminal domain"/>
    <property type="match status" value="1"/>
</dbReference>
<dbReference type="Pfam" id="PF06580">
    <property type="entry name" value="His_kinase"/>
    <property type="match status" value="1"/>
</dbReference>
<evidence type="ECO:0000313" key="4">
    <source>
        <dbReference type="EMBL" id="MDC8014568.1"/>
    </source>
</evidence>
<evidence type="ECO:0000256" key="1">
    <source>
        <dbReference type="SAM" id="Coils"/>
    </source>
</evidence>
<evidence type="ECO:0000313" key="5">
    <source>
        <dbReference type="Proteomes" id="UP001139971"/>
    </source>
</evidence>
<keyword evidence="2" id="KW-0812">Transmembrane</keyword>
<dbReference type="InterPro" id="IPR010559">
    <property type="entry name" value="Sig_transdc_His_kin_internal"/>
</dbReference>
<keyword evidence="2" id="KW-1133">Transmembrane helix</keyword>
<gene>
    <name evidence="4" type="ORF">OD750_018640</name>
</gene>
<accession>A0A9X3YPI1</accession>
<sequence>MANDDNVALESVLPADVVAAGNHAWSRYRHYPAFSAPWFAGRTRVFAVVIGSVALVIGFGRGVIDGDYPLGTLGGVYLFASFMLMASTGPAFATWVRHRRWSARTERRAIVAAVLAGILASGVIDWWASTQLDRMFELSVSYGQIPKRAPPGFAERAVALTVNLAVLFVLYGLLGGGLALRTYFGEARRVAASRQKHELDALRLRERDAEQRLALLQAQIEPHFLFNTLASIRALVSQSPRRAEAALDALVAYLRATIPQLREGDNGALSTLGRQLDLAAAFLGLMQARMGERLSFDVAAPDELRERPFPPLVVVGLVENAIKHGLEPKAGPGHVEVRTHADGDAIVLRVADDGVGLASGAGGGLGLANLREQLALRYGGRADFRLIGRRDRGALAQVRVPLEEPA</sequence>
<feature type="transmembrane region" description="Helical" evidence="2">
    <location>
        <begin position="76"/>
        <end position="96"/>
    </location>
</feature>
<dbReference type="GO" id="GO:0016020">
    <property type="term" value="C:membrane"/>
    <property type="evidence" value="ECO:0007669"/>
    <property type="project" value="InterPro"/>
</dbReference>